<comment type="similarity">
    <text evidence="1">Belongs to the leucine-binding protein family.</text>
</comment>
<dbReference type="InterPro" id="IPR051010">
    <property type="entry name" value="BCAA_transport"/>
</dbReference>
<dbReference type="EMBL" id="FO203503">
    <property type="protein sequence ID" value="CCK79624.1"/>
    <property type="molecule type" value="Genomic_DNA"/>
</dbReference>
<keyword evidence="5" id="KW-1185">Reference proteome</keyword>
<dbReference type="PANTHER" id="PTHR30483">
    <property type="entry name" value="LEUCINE-SPECIFIC-BINDING PROTEIN"/>
    <property type="match status" value="1"/>
</dbReference>
<evidence type="ECO:0000259" key="3">
    <source>
        <dbReference type="Pfam" id="PF13458"/>
    </source>
</evidence>
<dbReference type="HOGENOM" id="CLU_027128_1_0_7"/>
<dbReference type="InterPro" id="IPR028082">
    <property type="entry name" value="Peripla_BP_I"/>
</dbReference>
<reference evidence="4 5" key="1">
    <citation type="journal article" date="2013" name="Environ. Microbiol.">
        <title>Complete genome, catabolic sub-proteomes and key-metabolites of Desulfobacula toluolica Tol2, a marine, aromatic compound-degrading, sulfate-reducing bacterium.</title>
        <authorList>
            <person name="Wohlbrand L."/>
            <person name="Jacob J.H."/>
            <person name="Kube M."/>
            <person name="Mussmann M."/>
            <person name="Jarling R."/>
            <person name="Beck A."/>
            <person name="Amann R."/>
            <person name="Wilkes H."/>
            <person name="Reinhardt R."/>
            <person name="Rabus R."/>
        </authorList>
    </citation>
    <scope>NUCLEOTIDE SEQUENCE [LARGE SCALE GENOMIC DNA]</scope>
    <source>
        <strain evidence="5">DSM 7467 / Tol2</strain>
    </source>
</reference>
<sequence>MIFSLALSVVFLWSVNGYAYDKIVKIGLNYPRTGPYSVQGLDQIRATELAVNEINSNGGILEKKVKVVWRDSQSRVDTTISNVTDLIDNEQVKMVFGGSASNVALAASRLCQEKRIIFFGTLTYSTATTGTHAHRHTFRECYNAWMGAKAIGSYLKKHFPAKQKKYFYITADYTWGDTTESSVRHFTGTKDKERHKGIKISFPDATEKEFRKAILFAGMLKPDVLVLVLFGRNMSTAIRQVKILGLEKKIQIIVPNLTLGMAQDGGPRVMEGVIGTLAWCWQVPYLYDYPKGKKFVESFVKRYNRYPSTSGACAYTILYQYKQAVERAGSFDSSAVIRSLEGHNYVSLKDEQMWRKFDHQSVQSVFTVKCKPEIDVIKDRFHLDYFEIIEKMTGEEAVRTREEWNALRLNSGMPIDLEKLPD</sequence>
<dbReference type="RefSeq" id="WP_014956970.1">
    <property type="nucleotide sequence ID" value="NC_018645.1"/>
</dbReference>
<evidence type="ECO:0000256" key="2">
    <source>
        <dbReference type="ARBA" id="ARBA00022729"/>
    </source>
</evidence>
<dbReference type="PATRIC" id="fig|651182.5.peg.1757"/>
<dbReference type="SUPFAM" id="SSF53822">
    <property type="entry name" value="Periplasmic binding protein-like I"/>
    <property type="match status" value="1"/>
</dbReference>
<gene>
    <name evidence="4" type="ordered locus">TOL2_C14610</name>
</gene>
<dbReference type="InterPro" id="IPR028081">
    <property type="entry name" value="Leu-bd"/>
</dbReference>
<dbReference type="STRING" id="651182.TOL2_C14610"/>
<dbReference type="PANTHER" id="PTHR30483:SF6">
    <property type="entry name" value="PERIPLASMIC BINDING PROTEIN OF ABC TRANSPORTER FOR NATURAL AMINO ACIDS"/>
    <property type="match status" value="1"/>
</dbReference>
<name>K0N6K8_DESTT</name>
<evidence type="ECO:0000256" key="1">
    <source>
        <dbReference type="ARBA" id="ARBA00010062"/>
    </source>
</evidence>
<evidence type="ECO:0000313" key="5">
    <source>
        <dbReference type="Proteomes" id="UP000007347"/>
    </source>
</evidence>
<dbReference type="Proteomes" id="UP000007347">
    <property type="component" value="Chromosome"/>
</dbReference>
<dbReference type="KEGG" id="dto:TOL2_C14610"/>
<feature type="domain" description="Leucine-binding protein" evidence="3">
    <location>
        <begin position="24"/>
        <end position="371"/>
    </location>
</feature>
<dbReference type="CDD" id="cd19987">
    <property type="entry name" value="PBP1_SBP-like"/>
    <property type="match status" value="1"/>
</dbReference>
<organism evidence="4 5">
    <name type="scientific">Desulfobacula toluolica (strain DSM 7467 / Tol2)</name>
    <dbReference type="NCBI Taxonomy" id="651182"/>
    <lineage>
        <taxon>Bacteria</taxon>
        <taxon>Pseudomonadati</taxon>
        <taxon>Thermodesulfobacteriota</taxon>
        <taxon>Desulfobacteria</taxon>
        <taxon>Desulfobacterales</taxon>
        <taxon>Desulfobacteraceae</taxon>
        <taxon>Desulfobacula</taxon>
    </lineage>
</organism>
<protein>
    <submittedName>
        <fullName evidence="4">ABC-type branched-E47chain amino acid transporter, periplasmic binding protein</fullName>
    </submittedName>
</protein>
<evidence type="ECO:0000313" key="4">
    <source>
        <dbReference type="EMBL" id="CCK79624.1"/>
    </source>
</evidence>
<accession>K0N6K8</accession>
<proteinExistence type="inferred from homology"/>
<dbReference type="Gene3D" id="3.40.50.2300">
    <property type="match status" value="2"/>
</dbReference>
<keyword evidence="2" id="KW-0732">Signal</keyword>
<dbReference type="AlphaFoldDB" id="K0N6K8"/>
<dbReference type="Pfam" id="PF13458">
    <property type="entry name" value="Peripla_BP_6"/>
    <property type="match status" value="1"/>
</dbReference>